<evidence type="ECO:0000313" key="3">
    <source>
        <dbReference type="Proteomes" id="UP000838763"/>
    </source>
</evidence>
<dbReference type="Proteomes" id="UP000838763">
    <property type="component" value="Unassembled WGS sequence"/>
</dbReference>
<feature type="region of interest" description="Disordered" evidence="1">
    <location>
        <begin position="75"/>
        <end position="110"/>
    </location>
</feature>
<sequence length="143" mass="15238">MALPQLPQLARAVTERPGDLPTKRLDDEVEFVSEKPVKRRKLEHPRPLAISIPTPQSSYEEGTAVTAPRVILAPLADTGHPGNARPAAGNGAGTDTGAETPTSRSDNVVSPISYATSRDNFSKIASKQWTTAYPRVGTGAFGY</sequence>
<evidence type="ECO:0000256" key="1">
    <source>
        <dbReference type="SAM" id="MobiDB-lite"/>
    </source>
</evidence>
<accession>A0A9P1H6R7</accession>
<gene>
    <name evidence="2" type="ORF">PPNO1_LOCUS6695</name>
</gene>
<evidence type="ECO:0000313" key="2">
    <source>
        <dbReference type="EMBL" id="CAI4217052.1"/>
    </source>
</evidence>
<organism evidence="2 3">
    <name type="scientific">Parascedosporium putredinis</name>
    <dbReference type="NCBI Taxonomy" id="1442378"/>
    <lineage>
        <taxon>Eukaryota</taxon>
        <taxon>Fungi</taxon>
        <taxon>Dikarya</taxon>
        <taxon>Ascomycota</taxon>
        <taxon>Pezizomycotina</taxon>
        <taxon>Sordariomycetes</taxon>
        <taxon>Hypocreomycetidae</taxon>
        <taxon>Microascales</taxon>
        <taxon>Microascaceae</taxon>
        <taxon>Parascedosporium</taxon>
    </lineage>
</organism>
<proteinExistence type="predicted"/>
<feature type="compositionally biased region" description="Low complexity" evidence="1">
    <location>
        <begin position="81"/>
        <end position="100"/>
    </location>
</feature>
<keyword evidence="3" id="KW-1185">Reference proteome</keyword>
<protein>
    <submittedName>
        <fullName evidence="2">Uncharacterized protein</fullName>
    </submittedName>
</protein>
<feature type="compositionally biased region" description="Basic and acidic residues" evidence="1">
    <location>
        <begin position="13"/>
        <end position="26"/>
    </location>
</feature>
<comment type="caution">
    <text evidence="2">The sequence shown here is derived from an EMBL/GenBank/DDBJ whole genome shotgun (WGS) entry which is preliminary data.</text>
</comment>
<feature type="region of interest" description="Disordered" evidence="1">
    <location>
        <begin position="1"/>
        <end position="26"/>
    </location>
</feature>
<name>A0A9P1H6R7_9PEZI</name>
<feature type="compositionally biased region" description="Polar residues" evidence="1">
    <location>
        <begin position="101"/>
        <end position="110"/>
    </location>
</feature>
<reference evidence="2" key="1">
    <citation type="submission" date="2022-11" db="EMBL/GenBank/DDBJ databases">
        <authorList>
            <person name="Scott C."/>
            <person name="Bruce N."/>
        </authorList>
    </citation>
    <scope>NUCLEOTIDE SEQUENCE</scope>
</reference>
<dbReference type="EMBL" id="CALLCH030000015">
    <property type="protein sequence ID" value="CAI4217052.1"/>
    <property type="molecule type" value="Genomic_DNA"/>
</dbReference>
<dbReference type="AlphaFoldDB" id="A0A9P1H6R7"/>